<name>A0AAE9CWC8_CAEBR</name>
<proteinExistence type="predicted"/>
<dbReference type="Proteomes" id="UP000827892">
    <property type="component" value="Chromosome X"/>
</dbReference>
<dbReference type="EMBL" id="CP090896">
    <property type="protein sequence ID" value="ULT84268.1"/>
    <property type="molecule type" value="Genomic_DNA"/>
</dbReference>
<dbReference type="PANTHER" id="PTHR36949">
    <property type="entry name" value="PROTEIN CBR-LIN-66"/>
    <property type="match status" value="1"/>
</dbReference>
<gene>
    <name evidence="2" type="ORF">L3Y34_013139</name>
</gene>
<accession>A0AAE9CWC8</accession>
<feature type="domain" description="Lin-66-like winged helix" evidence="1">
    <location>
        <begin position="178"/>
        <end position="260"/>
    </location>
</feature>
<evidence type="ECO:0000313" key="2">
    <source>
        <dbReference type="EMBL" id="ULT84268.1"/>
    </source>
</evidence>
<protein>
    <recommendedName>
        <fullName evidence="1">Lin-66-like winged helix domain-containing protein</fullName>
    </recommendedName>
</protein>
<evidence type="ECO:0000259" key="1">
    <source>
        <dbReference type="Pfam" id="PF26288"/>
    </source>
</evidence>
<sequence>MARELNGLYLSNPSMDSQQHQRAFSLHDFPPISVPANFAAPSLFDTARAGALNYQNNYNGYAGQGGYYGGPAMQAQPAIEVQHSVKGYGLLTWLSSKAGVITNANKTTVSFQLKEFCDQGVNDLTQVLRVGFTLKYHALKADGEQYTATQVSPVFGAEADEIFDNAPEIDLQSKNPTPVNAKESYAPDLEFCAYGALLGTFQRQGTHKLQLSNLHSHISNQGDEKLFRYVGSSSMKRRNFIERRTHVFHLTNDDSIYLQHPAIYQAVYLLSTYLLRRGGVVSIQSLFDYFNSDSVEKSVRDCIGYDNGSFLTLLSSHNFAFAVFPNRTYVSARRNLPNYDYPGFINQFFPSIFGMNNRSSYEHQQIPRGIQRTMSVPMGDGYGMGRQHNGYMHRRAAHPWGNQYSQPNGNRPMSLMDSHLVSPHLEDHWNTGSNMGLWSNGGLNTIHSSRVGSPGGDSYSDHTVTSELGNLKHLRLNTTKASTGTQVGVSVIGQMACVCHCKCGRGSIGPIGTSLAALPEISPEVNNLGFMGNRPLSISTASSEETQLPTTDSYNLFSGPNDFLSGSMDSLRLSIFN</sequence>
<dbReference type="Pfam" id="PF26288">
    <property type="entry name" value="WHD_lin-66"/>
    <property type="match status" value="1"/>
</dbReference>
<dbReference type="InterPro" id="IPR058991">
    <property type="entry name" value="Lin-66-like_WHD"/>
</dbReference>
<organism evidence="2 3">
    <name type="scientific">Caenorhabditis briggsae</name>
    <dbReference type="NCBI Taxonomy" id="6238"/>
    <lineage>
        <taxon>Eukaryota</taxon>
        <taxon>Metazoa</taxon>
        <taxon>Ecdysozoa</taxon>
        <taxon>Nematoda</taxon>
        <taxon>Chromadorea</taxon>
        <taxon>Rhabditida</taxon>
        <taxon>Rhabditina</taxon>
        <taxon>Rhabditomorpha</taxon>
        <taxon>Rhabditoidea</taxon>
        <taxon>Rhabditidae</taxon>
        <taxon>Peloderinae</taxon>
        <taxon>Caenorhabditis</taxon>
    </lineage>
</organism>
<reference evidence="2 3" key="1">
    <citation type="submission" date="2022-05" db="EMBL/GenBank/DDBJ databases">
        <title>Chromosome-level reference genomes for two strains of Caenorhabditis briggsae: an improved platform for comparative genomics.</title>
        <authorList>
            <person name="Stevens L."/>
            <person name="Andersen E.C."/>
        </authorList>
    </citation>
    <scope>NUCLEOTIDE SEQUENCE [LARGE SCALE GENOMIC DNA]</scope>
    <source>
        <strain evidence="2">QX1410_ONT</strain>
        <tissue evidence="2">Whole-organism</tissue>
    </source>
</reference>
<dbReference type="AlphaFoldDB" id="A0AAE9CWC8"/>
<dbReference type="PANTHER" id="PTHR36949:SF1">
    <property type="entry name" value="ANAPHASE-PROMOTING COMPLEX SUBUNIT 1-RELATED"/>
    <property type="match status" value="1"/>
</dbReference>
<evidence type="ECO:0000313" key="3">
    <source>
        <dbReference type="Proteomes" id="UP000827892"/>
    </source>
</evidence>